<gene>
    <name evidence="4" type="ORF">D4T97_017100</name>
</gene>
<accession>A0A429XUW3</accession>
<evidence type="ECO:0000256" key="3">
    <source>
        <dbReference type="SAM" id="SignalP"/>
    </source>
</evidence>
<dbReference type="PROSITE" id="PS50889">
    <property type="entry name" value="S4"/>
    <property type="match status" value="1"/>
</dbReference>
<dbReference type="InterPro" id="IPR029050">
    <property type="entry name" value="Immunoprotect_excell_Ig-like"/>
</dbReference>
<sequence>MKKAFLYIIAIVVIVLAGCGESKTTGGNSDSPKKEKTSETKLLTKEEFEKMYSDPKKYKGSTVDFYAKVFVEPERDGDGTYLQAYANNNDERNTIIGIEDPDFDIAEGDIIHVKGKIKDVFEGENAFGAQITAPAILADTIEKADYQTAFSPTEETIELNEEQNQHGYKLEVQKVELAEKETRVYVKVSNEMDDKISFYSFNAKLTTDGKQYEEEMNYDADYPEVQSDILPGVDTEGIIAFPAIPEEAEQFKLYFEGSSENWEIDIKPFVFEVKK</sequence>
<feature type="chain" id="PRO_5038708899" evidence="3">
    <location>
        <begin position="18"/>
        <end position="275"/>
    </location>
</feature>
<evidence type="ECO:0000256" key="2">
    <source>
        <dbReference type="PROSITE-ProRule" id="PRU00182"/>
    </source>
</evidence>
<protein>
    <submittedName>
        <fullName evidence="4">DUF4352 domain-containing protein</fullName>
    </submittedName>
</protein>
<keyword evidence="2" id="KW-0694">RNA-binding</keyword>
<proteinExistence type="predicted"/>
<name>A0A429XUW3_9BACI</name>
<reference evidence="4" key="1">
    <citation type="submission" date="2018-12" db="EMBL/GenBank/DDBJ databases">
        <authorList>
            <person name="Sun L."/>
            <person name="Chen Z."/>
        </authorList>
    </citation>
    <scope>NUCLEOTIDE SEQUENCE [LARGE SCALE GENOMIC DNA]</scope>
    <source>
        <strain evidence="4">3-2-2</strain>
    </source>
</reference>
<organism evidence="4 5">
    <name type="scientific">Siminovitchia acidinfaciens</name>
    <dbReference type="NCBI Taxonomy" id="2321395"/>
    <lineage>
        <taxon>Bacteria</taxon>
        <taxon>Bacillati</taxon>
        <taxon>Bacillota</taxon>
        <taxon>Bacilli</taxon>
        <taxon>Bacillales</taxon>
        <taxon>Bacillaceae</taxon>
        <taxon>Siminovitchia</taxon>
    </lineage>
</organism>
<dbReference type="GO" id="GO:0003723">
    <property type="term" value="F:RNA binding"/>
    <property type="evidence" value="ECO:0007669"/>
    <property type="project" value="UniProtKB-KW"/>
</dbReference>
<dbReference type="EMBL" id="QYTV02000010">
    <property type="protein sequence ID" value="RST71981.1"/>
    <property type="molecule type" value="Genomic_DNA"/>
</dbReference>
<comment type="caution">
    <text evidence="4">The sequence shown here is derived from an EMBL/GenBank/DDBJ whole genome shotgun (WGS) entry which is preliminary data.</text>
</comment>
<dbReference type="OrthoDB" id="517663at2"/>
<keyword evidence="5" id="KW-1185">Reference proteome</keyword>
<dbReference type="RefSeq" id="WP_126051988.1">
    <property type="nucleotide sequence ID" value="NZ_QYTV02000010.1"/>
</dbReference>
<dbReference type="PROSITE" id="PS51257">
    <property type="entry name" value="PROKAR_LIPOPROTEIN"/>
    <property type="match status" value="1"/>
</dbReference>
<keyword evidence="1 3" id="KW-0732">Signal</keyword>
<dbReference type="AlphaFoldDB" id="A0A429XUW3"/>
<feature type="signal peptide" evidence="3">
    <location>
        <begin position="1"/>
        <end position="17"/>
    </location>
</feature>
<dbReference type="Proteomes" id="UP000287156">
    <property type="component" value="Unassembled WGS sequence"/>
</dbReference>
<evidence type="ECO:0000256" key="1">
    <source>
        <dbReference type="ARBA" id="ARBA00022729"/>
    </source>
</evidence>
<evidence type="ECO:0000313" key="4">
    <source>
        <dbReference type="EMBL" id="RST71981.1"/>
    </source>
</evidence>
<evidence type="ECO:0000313" key="5">
    <source>
        <dbReference type="Proteomes" id="UP000287156"/>
    </source>
</evidence>
<dbReference type="Gene3D" id="2.60.40.1240">
    <property type="match status" value="1"/>
</dbReference>